<comment type="caution">
    <text evidence="1">The sequence shown here is derived from an EMBL/GenBank/DDBJ whole genome shotgun (WGS) entry which is preliminary data.</text>
</comment>
<gene>
    <name evidence="1" type="ORF">N7492_010689</name>
</gene>
<evidence type="ECO:0000313" key="1">
    <source>
        <dbReference type="EMBL" id="KAJ5152394.1"/>
    </source>
</evidence>
<organism evidence="1 2">
    <name type="scientific">Penicillium capsulatum</name>
    <dbReference type="NCBI Taxonomy" id="69766"/>
    <lineage>
        <taxon>Eukaryota</taxon>
        <taxon>Fungi</taxon>
        <taxon>Dikarya</taxon>
        <taxon>Ascomycota</taxon>
        <taxon>Pezizomycotina</taxon>
        <taxon>Eurotiomycetes</taxon>
        <taxon>Eurotiomycetidae</taxon>
        <taxon>Eurotiales</taxon>
        <taxon>Aspergillaceae</taxon>
        <taxon>Penicillium</taxon>
    </lineage>
</organism>
<reference evidence="1" key="1">
    <citation type="submission" date="2022-11" db="EMBL/GenBank/DDBJ databases">
        <authorList>
            <person name="Petersen C."/>
        </authorList>
    </citation>
    <scope>NUCLEOTIDE SEQUENCE</scope>
    <source>
        <strain evidence="1">IBT 21917</strain>
    </source>
</reference>
<dbReference type="EMBL" id="JAPQKO010000008">
    <property type="protein sequence ID" value="KAJ5152394.1"/>
    <property type="molecule type" value="Genomic_DNA"/>
</dbReference>
<keyword evidence="2" id="KW-1185">Reference proteome</keyword>
<evidence type="ECO:0000313" key="2">
    <source>
        <dbReference type="Proteomes" id="UP001146351"/>
    </source>
</evidence>
<sequence length="113" mass="13046">MVIFSLVKQDEVIELNKVQPPTQISRHAGRGLRDLLFTKQCQDKYRIPTMATQTIRSILAAEPWYYSGDRQYIKFRVDGTGEVRTFPIVAKRVRSTPADLGRTRNGLYLGRKF</sequence>
<dbReference type="OrthoDB" id="2935237at2759"/>
<reference evidence="1" key="2">
    <citation type="journal article" date="2023" name="IMA Fungus">
        <title>Comparative genomic study of the Penicillium genus elucidates a diverse pangenome and 15 lateral gene transfer events.</title>
        <authorList>
            <person name="Petersen C."/>
            <person name="Sorensen T."/>
            <person name="Nielsen M.R."/>
            <person name="Sondergaard T.E."/>
            <person name="Sorensen J.L."/>
            <person name="Fitzpatrick D.A."/>
            <person name="Frisvad J.C."/>
            <person name="Nielsen K.L."/>
        </authorList>
    </citation>
    <scope>NUCLEOTIDE SEQUENCE</scope>
    <source>
        <strain evidence="1">IBT 21917</strain>
    </source>
</reference>
<protein>
    <submittedName>
        <fullName evidence="1">Uncharacterized protein</fullName>
    </submittedName>
</protein>
<proteinExistence type="predicted"/>
<accession>A0A9W9LF58</accession>
<dbReference type="AlphaFoldDB" id="A0A9W9LF58"/>
<name>A0A9W9LF58_9EURO</name>
<dbReference type="Proteomes" id="UP001146351">
    <property type="component" value="Unassembled WGS sequence"/>
</dbReference>